<keyword evidence="2" id="KW-1185">Reference proteome</keyword>
<protein>
    <submittedName>
        <fullName evidence="1">Uncharacterized protein</fullName>
    </submittedName>
</protein>
<organism evidence="1 2">
    <name type="scientific">Glossina austeni</name>
    <name type="common">Savannah tsetse fly</name>
    <dbReference type="NCBI Taxonomy" id="7395"/>
    <lineage>
        <taxon>Eukaryota</taxon>
        <taxon>Metazoa</taxon>
        <taxon>Ecdysozoa</taxon>
        <taxon>Arthropoda</taxon>
        <taxon>Hexapoda</taxon>
        <taxon>Insecta</taxon>
        <taxon>Pterygota</taxon>
        <taxon>Neoptera</taxon>
        <taxon>Endopterygota</taxon>
        <taxon>Diptera</taxon>
        <taxon>Brachycera</taxon>
        <taxon>Muscomorpha</taxon>
        <taxon>Hippoboscoidea</taxon>
        <taxon>Glossinidae</taxon>
        <taxon>Glossina</taxon>
    </lineage>
</organism>
<dbReference type="EnsemblMetazoa" id="GAUT029287-RA">
    <property type="protein sequence ID" value="GAUT029287-PA"/>
    <property type="gene ID" value="GAUT029287"/>
</dbReference>
<dbReference type="Proteomes" id="UP000078200">
    <property type="component" value="Unassembled WGS sequence"/>
</dbReference>
<dbReference type="VEuPathDB" id="VectorBase:GAUT029287"/>
<evidence type="ECO:0000313" key="2">
    <source>
        <dbReference type="Proteomes" id="UP000078200"/>
    </source>
</evidence>
<accession>A0A1A9V8K3</accession>
<evidence type="ECO:0000313" key="1">
    <source>
        <dbReference type="EnsemblMetazoa" id="GAUT029287-PA"/>
    </source>
</evidence>
<proteinExistence type="predicted"/>
<dbReference type="AlphaFoldDB" id="A0A1A9V8K3"/>
<name>A0A1A9V8K3_GLOAU</name>
<sequence length="159" mass="18150">MSSSAEKNISEGFSEVKEIVRCTSRVKFSPFVKSSDGLKNFKPLRLLPKKAHPPMQPQRDISTTVPTALEFNSLSQAMGRRHSEKLSLSLRELSSLESRRWEKEFELRLCLLFLILAQACKAVPLSIKYTSTASMETRVWLYQLEDPVLEGVPDDKYIE</sequence>
<reference evidence="1" key="1">
    <citation type="submission" date="2020-05" db="UniProtKB">
        <authorList>
            <consortium name="EnsemblMetazoa"/>
        </authorList>
    </citation>
    <scope>IDENTIFICATION</scope>
    <source>
        <strain evidence="1">TTRI</strain>
    </source>
</reference>